<evidence type="ECO:0000313" key="3">
    <source>
        <dbReference type="Proteomes" id="UP000031671"/>
    </source>
</evidence>
<evidence type="ECO:0008006" key="4">
    <source>
        <dbReference type="Google" id="ProtNLM"/>
    </source>
</evidence>
<comment type="caution">
    <text evidence="2">The sequence shown here is derived from an EMBL/GenBank/DDBJ whole genome shotgun (WGS) entry which is preliminary data.</text>
</comment>
<evidence type="ECO:0000313" key="2">
    <source>
        <dbReference type="EMBL" id="GAM58961.1"/>
    </source>
</evidence>
<reference evidence="2 3" key="2">
    <citation type="submission" date="2015-01" db="EMBL/GenBank/DDBJ databases">
        <authorList>
            <consortium name="NBRP consortium"/>
            <person name="Sawabe T."/>
            <person name="Meirelles P."/>
            <person name="Feng G."/>
            <person name="Sayaka M."/>
            <person name="Hattori M."/>
            <person name="Ohkuma M."/>
        </authorList>
    </citation>
    <scope>NUCLEOTIDE SEQUENCE [LARGE SCALE GENOMIC DNA]</scope>
    <source>
        <strain evidence="3">JCM 19231</strain>
    </source>
</reference>
<keyword evidence="3" id="KW-1185">Reference proteome</keyword>
<gene>
    <name evidence="2" type="ORF">JCM19231_538</name>
</gene>
<accession>A0A0B8NYD7</accession>
<evidence type="ECO:0000256" key="1">
    <source>
        <dbReference type="SAM" id="SignalP"/>
    </source>
</evidence>
<organism evidence="2 3">
    <name type="scientific">Vibrio ishigakensis</name>
    <dbReference type="NCBI Taxonomy" id="1481914"/>
    <lineage>
        <taxon>Bacteria</taxon>
        <taxon>Pseudomonadati</taxon>
        <taxon>Pseudomonadota</taxon>
        <taxon>Gammaproteobacteria</taxon>
        <taxon>Vibrionales</taxon>
        <taxon>Vibrionaceae</taxon>
        <taxon>Vibrio</taxon>
    </lineage>
</organism>
<dbReference type="AlphaFoldDB" id="A0A0B8NYD7"/>
<feature type="chain" id="PRO_5002139544" description="Spore coat protein U domain-containing protein" evidence="1">
    <location>
        <begin position="20"/>
        <end position="274"/>
    </location>
</feature>
<dbReference type="Proteomes" id="UP000031671">
    <property type="component" value="Unassembled WGS sequence"/>
</dbReference>
<feature type="signal peptide" evidence="1">
    <location>
        <begin position="1"/>
        <end position="19"/>
    </location>
</feature>
<keyword evidence="1" id="KW-0732">Signal</keyword>
<proteinExistence type="predicted"/>
<protein>
    <recommendedName>
        <fullName evidence="4">Spore coat protein U domain-containing protein</fullName>
    </recommendedName>
</protein>
<sequence length="274" mass="29775">MIRLTSLLLGLLISGVVLAKPCDGRWNVKVENTNVSYVGEKARIPIFIQTARTIRECNPQGIYIRSTVNSGVSLQSSNALLSGWISDSTGGRTGIKTNQGVIYPLSLGENTKLWLEVPNALSGSPGTYSSQLTFSIVGIDGPKPIAGRAQLRVAPYVELKVNGQGSKKTVVNFGRLKTNQIKLLNLHFRSNSNVGITFDAEHEKLQHNKISTAYVPYSLYLNNKKLNFKTTVLLSDLGRGKTTNKQLKIKIGDTSNSHAGSYSETITITASARP</sequence>
<dbReference type="EMBL" id="BBRZ01000115">
    <property type="protein sequence ID" value="GAM58961.1"/>
    <property type="molecule type" value="Genomic_DNA"/>
</dbReference>
<dbReference type="RefSeq" id="WP_261835915.1">
    <property type="nucleotide sequence ID" value="NZ_AP024882.1"/>
</dbReference>
<reference evidence="2 3" key="1">
    <citation type="submission" date="2015-01" db="EMBL/GenBank/DDBJ databases">
        <title>Vibrio sp. C1 JCM 19231 whole genome shotgun sequence.</title>
        <authorList>
            <person name="Sawabe T."/>
            <person name="Meirelles P."/>
            <person name="Feng G."/>
            <person name="Sayaka M."/>
            <person name="Hattori M."/>
            <person name="Ohkuma M."/>
        </authorList>
    </citation>
    <scope>NUCLEOTIDE SEQUENCE [LARGE SCALE GENOMIC DNA]</scope>
    <source>
        <strain evidence="3">JCM 19231</strain>
    </source>
</reference>
<name>A0A0B8NYD7_9VIBR</name>